<evidence type="ECO:0000313" key="8">
    <source>
        <dbReference type="EMBL" id="KAF2492708.1"/>
    </source>
</evidence>
<name>A0A6A6QJS9_9PEZI</name>
<feature type="transmembrane region" description="Helical" evidence="6">
    <location>
        <begin position="268"/>
        <end position="293"/>
    </location>
</feature>
<keyword evidence="9" id="KW-1185">Reference proteome</keyword>
<sequence>MAKIIPVMIAIYLTMFLVALDKTIIATAIPRITDDFHSLGDIGWYGSSYLLTLCSFQLIFGRVYTFYDPKWTLLICIGIFEVGSAVCGSAPSSVAFIIGRAIAGLGAAGMQNGGIVIITRAIPLQKRPVFIGCMGAVFGIASVIGPLLGGAFTEHVSWRWCFYINLPVGAVAVTILILILKVPRQAGDHDNRGLSFKAQLQKLDPLGTLTILPSIICLLLALQWGGSTYAWSSARIIVLLVLFILLSIAFIAIQVWKGDTGTVPPRIFLQRSIFFAFVYMFCCASAMLIFSFYIPIWFQAIKGVNPTKSGIDILPLIISLVVASFIAGGFVQKVGYYTPPMLLSSILMPIGAGLITTWQVNSGHAMWIGYQVFFGLGLGFGMQQSTMAAQCVLNKKDVSSGVALMFFAQNLGGAIFVSVGQNVFANQLVKSMSNIAGLDARLVVNSGATNLRHVVKPELLGAVLEGYNIAIKHAFYVGVAMACATIFGAVGVEWKSIKGKNEGGPSAAPAPKTEEKEESV</sequence>
<dbReference type="InterPro" id="IPR036259">
    <property type="entry name" value="MFS_trans_sf"/>
</dbReference>
<feature type="transmembrane region" description="Helical" evidence="6">
    <location>
        <begin position="129"/>
        <end position="150"/>
    </location>
</feature>
<evidence type="ECO:0000256" key="2">
    <source>
        <dbReference type="ARBA" id="ARBA00022692"/>
    </source>
</evidence>
<feature type="transmembrane region" description="Helical" evidence="6">
    <location>
        <begin position="162"/>
        <end position="182"/>
    </location>
</feature>
<dbReference type="InterPro" id="IPR020846">
    <property type="entry name" value="MFS_dom"/>
</dbReference>
<dbReference type="PROSITE" id="PS50850">
    <property type="entry name" value="MFS"/>
    <property type="match status" value="1"/>
</dbReference>
<feature type="transmembrane region" description="Helical" evidence="6">
    <location>
        <begin position="473"/>
        <end position="492"/>
    </location>
</feature>
<feature type="region of interest" description="Disordered" evidence="5">
    <location>
        <begin position="498"/>
        <end position="520"/>
    </location>
</feature>
<evidence type="ECO:0000256" key="3">
    <source>
        <dbReference type="ARBA" id="ARBA00022989"/>
    </source>
</evidence>
<evidence type="ECO:0000256" key="5">
    <source>
        <dbReference type="SAM" id="MobiDB-lite"/>
    </source>
</evidence>
<dbReference type="CDD" id="cd17502">
    <property type="entry name" value="MFS_Azr1_MDR_like"/>
    <property type="match status" value="1"/>
</dbReference>
<evidence type="ECO:0000313" key="9">
    <source>
        <dbReference type="Proteomes" id="UP000799750"/>
    </source>
</evidence>
<evidence type="ECO:0000256" key="6">
    <source>
        <dbReference type="SAM" id="Phobius"/>
    </source>
</evidence>
<feature type="transmembrane region" description="Helical" evidence="6">
    <location>
        <begin position="340"/>
        <end position="358"/>
    </location>
</feature>
<dbReference type="InterPro" id="IPR011701">
    <property type="entry name" value="MFS"/>
</dbReference>
<keyword evidence="2 6" id="KW-0812">Transmembrane</keyword>
<dbReference type="GO" id="GO:0022857">
    <property type="term" value="F:transmembrane transporter activity"/>
    <property type="evidence" value="ECO:0007669"/>
    <property type="project" value="InterPro"/>
</dbReference>
<feature type="transmembrane region" description="Helical" evidence="6">
    <location>
        <begin position="97"/>
        <end position="117"/>
    </location>
</feature>
<organism evidence="8 9">
    <name type="scientific">Lophium mytilinum</name>
    <dbReference type="NCBI Taxonomy" id="390894"/>
    <lineage>
        <taxon>Eukaryota</taxon>
        <taxon>Fungi</taxon>
        <taxon>Dikarya</taxon>
        <taxon>Ascomycota</taxon>
        <taxon>Pezizomycotina</taxon>
        <taxon>Dothideomycetes</taxon>
        <taxon>Pleosporomycetidae</taxon>
        <taxon>Mytilinidiales</taxon>
        <taxon>Mytilinidiaceae</taxon>
        <taxon>Lophium</taxon>
    </lineage>
</organism>
<dbReference type="EMBL" id="MU004193">
    <property type="protein sequence ID" value="KAF2492708.1"/>
    <property type="molecule type" value="Genomic_DNA"/>
</dbReference>
<feature type="domain" description="Major facilitator superfamily (MFS) profile" evidence="7">
    <location>
        <begin position="7"/>
        <end position="497"/>
    </location>
</feature>
<keyword evidence="4 6" id="KW-0472">Membrane</keyword>
<feature type="transmembrane region" description="Helical" evidence="6">
    <location>
        <begin position="71"/>
        <end position="91"/>
    </location>
</feature>
<dbReference type="OrthoDB" id="10021397at2759"/>
<protein>
    <submittedName>
        <fullName evidence="8">Major facilitator superfamily protein</fullName>
    </submittedName>
</protein>
<dbReference type="FunFam" id="1.20.1250.20:FF:000196">
    <property type="entry name" value="MFS toxin efflux pump (AflT)"/>
    <property type="match status" value="1"/>
</dbReference>
<dbReference type="Gene3D" id="1.20.1720.10">
    <property type="entry name" value="Multidrug resistance protein D"/>
    <property type="match status" value="1"/>
</dbReference>
<dbReference type="PRINTS" id="PR01036">
    <property type="entry name" value="TCRTETB"/>
</dbReference>
<evidence type="ECO:0000256" key="4">
    <source>
        <dbReference type="ARBA" id="ARBA00023136"/>
    </source>
</evidence>
<accession>A0A6A6QJS9</accession>
<reference evidence="8" key="1">
    <citation type="journal article" date="2020" name="Stud. Mycol.">
        <title>101 Dothideomycetes genomes: a test case for predicting lifestyles and emergence of pathogens.</title>
        <authorList>
            <person name="Haridas S."/>
            <person name="Albert R."/>
            <person name="Binder M."/>
            <person name="Bloem J."/>
            <person name="Labutti K."/>
            <person name="Salamov A."/>
            <person name="Andreopoulos B."/>
            <person name="Baker S."/>
            <person name="Barry K."/>
            <person name="Bills G."/>
            <person name="Bluhm B."/>
            <person name="Cannon C."/>
            <person name="Castanera R."/>
            <person name="Culley D."/>
            <person name="Daum C."/>
            <person name="Ezra D."/>
            <person name="Gonzalez J."/>
            <person name="Henrissat B."/>
            <person name="Kuo A."/>
            <person name="Liang C."/>
            <person name="Lipzen A."/>
            <person name="Lutzoni F."/>
            <person name="Magnuson J."/>
            <person name="Mondo S."/>
            <person name="Nolan M."/>
            <person name="Ohm R."/>
            <person name="Pangilinan J."/>
            <person name="Park H.-J."/>
            <person name="Ramirez L."/>
            <person name="Alfaro M."/>
            <person name="Sun H."/>
            <person name="Tritt A."/>
            <person name="Yoshinaga Y."/>
            <person name="Zwiers L.-H."/>
            <person name="Turgeon B."/>
            <person name="Goodwin S."/>
            <person name="Spatafora J."/>
            <person name="Crous P."/>
            <person name="Grigoriev I."/>
        </authorList>
    </citation>
    <scope>NUCLEOTIDE SEQUENCE</scope>
    <source>
        <strain evidence="8">CBS 269.34</strain>
    </source>
</reference>
<feature type="transmembrane region" description="Helical" evidence="6">
    <location>
        <begin position="313"/>
        <end position="331"/>
    </location>
</feature>
<dbReference type="GO" id="GO:0005886">
    <property type="term" value="C:plasma membrane"/>
    <property type="evidence" value="ECO:0007669"/>
    <property type="project" value="TreeGrafter"/>
</dbReference>
<feature type="transmembrane region" description="Helical" evidence="6">
    <location>
        <begin position="42"/>
        <end position="64"/>
    </location>
</feature>
<dbReference type="Proteomes" id="UP000799750">
    <property type="component" value="Unassembled WGS sequence"/>
</dbReference>
<evidence type="ECO:0000256" key="1">
    <source>
        <dbReference type="ARBA" id="ARBA00004141"/>
    </source>
</evidence>
<comment type="subcellular location">
    <subcellularLocation>
        <location evidence="1">Membrane</location>
        <topology evidence="1">Multi-pass membrane protein</topology>
    </subcellularLocation>
</comment>
<dbReference type="Gene3D" id="1.20.1250.20">
    <property type="entry name" value="MFS general substrate transporter like domains"/>
    <property type="match status" value="1"/>
</dbReference>
<feature type="transmembrane region" description="Helical" evidence="6">
    <location>
        <begin position="236"/>
        <end position="256"/>
    </location>
</feature>
<dbReference type="Pfam" id="PF07690">
    <property type="entry name" value="MFS_1"/>
    <property type="match status" value="1"/>
</dbReference>
<feature type="transmembrane region" description="Helical" evidence="6">
    <location>
        <begin position="203"/>
        <end position="224"/>
    </location>
</feature>
<gene>
    <name evidence="8" type="ORF">BU16DRAFT_551513</name>
</gene>
<dbReference type="SUPFAM" id="SSF103473">
    <property type="entry name" value="MFS general substrate transporter"/>
    <property type="match status" value="1"/>
</dbReference>
<proteinExistence type="predicted"/>
<dbReference type="AlphaFoldDB" id="A0A6A6QJS9"/>
<dbReference type="PANTHER" id="PTHR23501">
    <property type="entry name" value="MAJOR FACILITATOR SUPERFAMILY"/>
    <property type="match status" value="1"/>
</dbReference>
<dbReference type="PANTHER" id="PTHR23501:SF201">
    <property type="entry name" value="MFS AFLATOXIN EFFLUX PUMP"/>
    <property type="match status" value="1"/>
</dbReference>
<evidence type="ECO:0000259" key="7">
    <source>
        <dbReference type="PROSITE" id="PS50850"/>
    </source>
</evidence>
<feature type="transmembrane region" description="Helical" evidence="6">
    <location>
        <begin position="364"/>
        <end position="381"/>
    </location>
</feature>
<keyword evidence="3 6" id="KW-1133">Transmembrane helix</keyword>
<dbReference type="FunFam" id="1.20.1720.10:FF:000012">
    <property type="entry name" value="MFS toxin efflux pump (AflT)"/>
    <property type="match status" value="1"/>
</dbReference>
<feature type="transmembrane region" description="Helical" evidence="6">
    <location>
        <begin position="402"/>
        <end position="424"/>
    </location>
</feature>